<dbReference type="InterPro" id="IPR012338">
    <property type="entry name" value="Beta-lactam/transpept-like"/>
</dbReference>
<reference evidence="2 3" key="1">
    <citation type="submission" date="2024-03" db="EMBL/GenBank/DDBJ databases">
        <title>Draft genome sequence of Pseudonocardia nematodicida JCM 31783.</title>
        <authorList>
            <person name="Butdee W."/>
            <person name="Duangmal K."/>
        </authorList>
    </citation>
    <scope>NUCLEOTIDE SEQUENCE [LARGE SCALE GENOMIC DNA]</scope>
    <source>
        <strain evidence="2 3">JCM 31783</strain>
    </source>
</reference>
<protein>
    <submittedName>
        <fullName evidence="2">Serine hydrolase domain-containing protein</fullName>
        <ecNumber evidence="2">3.1.1.103</ecNumber>
    </submittedName>
</protein>
<keyword evidence="2" id="KW-0378">Hydrolase</keyword>
<dbReference type="PANTHER" id="PTHR43283:SF3">
    <property type="entry name" value="BETA-LACTAMASE FAMILY PROTEIN (AFU_ORTHOLOGUE AFUA_5G07500)"/>
    <property type="match status" value="1"/>
</dbReference>
<accession>A0ABV1K6M6</accession>
<dbReference type="PANTHER" id="PTHR43283">
    <property type="entry name" value="BETA-LACTAMASE-RELATED"/>
    <property type="match status" value="1"/>
</dbReference>
<dbReference type="InterPro" id="IPR001466">
    <property type="entry name" value="Beta-lactam-related"/>
</dbReference>
<evidence type="ECO:0000313" key="3">
    <source>
        <dbReference type="Proteomes" id="UP001494902"/>
    </source>
</evidence>
<dbReference type="SUPFAM" id="SSF56601">
    <property type="entry name" value="beta-lactamase/transpeptidase-like"/>
    <property type="match status" value="1"/>
</dbReference>
<name>A0ABV1K6M6_9PSEU</name>
<gene>
    <name evidence="2" type="ORF">WIS52_06640</name>
</gene>
<organism evidence="2 3">
    <name type="scientific">Pseudonocardia nematodicida</name>
    <dbReference type="NCBI Taxonomy" id="1206997"/>
    <lineage>
        <taxon>Bacteria</taxon>
        <taxon>Bacillati</taxon>
        <taxon>Actinomycetota</taxon>
        <taxon>Actinomycetes</taxon>
        <taxon>Pseudonocardiales</taxon>
        <taxon>Pseudonocardiaceae</taxon>
        <taxon>Pseudonocardia</taxon>
    </lineage>
</organism>
<evidence type="ECO:0000259" key="1">
    <source>
        <dbReference type="Pfam" id="PF00144"/>
    </source>
</evidence>
<proteinExistence type="predicted"/>
<keyword evidence="3" id="KW-1185">Reference proteome</keyword>
<dbReference type="Pfam" id="PF00144">
    <property type="entry name" value="Beta-lactamase"/>
    <property type="match status" value="1"/>
</dbReference>
<dbReference type="GO" id="GO:0016787">
    <property type="term" value="F:hydrolase activity"/>
    <property type="evidence" value="ECO:0007669"/>
    <property type="project" value="UniProtKB-KW"/>
</dbReference>
<dbReference type="EC" id="3.1.1.103" evidence="2"/>
<dbReference type="Gene3D" id="3.40.710.10">
    <property type="entry name" value="DD-peptidase/beta-lactamase superfamily"/>
    <property type="match status" value="1"/>
</dbReference>
<dbReference type="InterPro" id="IPR050789">
    <property type="entry name" value="Diverse_Enzym_Activities"/>
</dbReference>
<comment type="caution">
    <text evidence="2">The sequence shown here is derived from an EMBL/GenBank/DDBJ whole genome shotgun (WGS) entry which is preliminary data.</text>
</comment>
<feature type="domain" description="Beta-lactamase-related" evidence="1">
    <location>
        <begin position="8"/>
        <end position="354"/>
    </location>
</feature>
<evidence type="ECO:0000313" key="2">
    <source>
        <dbReference type="EMBL" id="MEQ3550145.1"/>
    </source>
</evidence>
<dbReference type="RefSeq" id="WP_349297225.1">
    <property type="nucleotide sequence ID" value="NZ_JBEDNQ010000002.1"/>
</dbReference>
<dbReference type="EMBL" id="JBEDNQ010000002">
    <property type="protein sequence ID" value="MEQ3550145.1"/>
    <property type="molecule type" value="Genomic_DNA"/>
</dbReference>
<dbReference type="Proteomes" id="UP001494902">
    <property type="component" value="Unassembled WGS sequence"/>
</dbReference>
<sequence>MNTTEVLAGAVRKGAVPGLIAAVDRPGRDPELHVLGDDGATGTPLRRDTIVRIASITKPVVAVAALSLVEEGLLDLDSPVTRWLPELAGPRVLRDEAAELTDTVPARRAITVADLLTFRTGVGMLPRPSFDLPVQRAHADALLGSDGPPGRYPLPAPDEWLRRLAAIPLIAQPGGRWLYQTSADLLGVLLARAAGHDLPALLDERVFGPLGMRDTGFCVPPGSRDRFVPQLVAASGDGVEVFDPVDGAWATPPEFPSGAAGLVSTLDDLVAFTRMLRDGGGPVLSAGTVAELTTDHLTAAQRTDARMFLDGAGWGLGLCVGPDGRYGWDGGLGTGWRSDPRTGVTSLLLTQVMWTGPEGPGLLHAFRAAAHGGTGVR</sequence>